<dbReference type="STRING" id="670580.A0A1X6N7V6"/>
<feature type="region of interest" description="Disordered" evidence="1">
    <location>
        <begin position="276"/>
        <end position="320"/>
    </location>
</feature>
<reference evidence="3 4" key="1">
    <citation type="submission" date="2017-04" db="EMBL/GenBank/DDBJ databases">
        <title>Genome Sequence of the Model Brown-Rot Fungus Postia placenta SB12.</title>
        <authorList>
            <consortium name="DOE Joint Genome Institute"/>
            <person name="Gaskell J."/>
            <person name="Kersten P."/>
            <person name="Larrondo L.F."/>
            <person name="Canessa P."/>
            <person name="Martinez D."/>
            <person name="Hibbett D."/>
            <person name="Schmoll M."/>
            <person name="Kubicek C.P."/>
            <person name="Martinez A.T."/>
            <person name="Yadav J."/>
            <person name="Master E."/>
            <person name="Magnuson J.K."/>
            <person name="James T."/>
            <person name="Yaver D."/>
            <person name="Berka R."/>
            <person name="Labutti K."/>
            <person name="Lipzen A."/>
            <person name="Aerts A."/>
            <person name="Barry K."/>
            <person name="Henrissat B."/>
            <person name="Blanchette R."/>
            <person name="Grigoriev I."/>
            <person name="Cullen D."/>
        </authorList>
    </citation>
    <scope>NUCLEOTIDE SEQUENCE [LARGE SCALE GENOMIC DNA]</scope>
    <source>
        <strain evidence="3 4">MAD-698-R-SB12</strain>
    </source>
</reference>
<feature type="transmembrane region" description="Helical" evidence="2">
    <location>
        <begin position="118"/>
        <end position="136"/>
    </location>
</feature>
<dbReference type="Proteomes" id="UP000194127">
    <property type="component" value="Unassembled WGS sequence"/>
</dbReference>
<proteinExistence type="predicted"/>
<evidence type="ECO:0000256" key="1">
    <source>
        <dbReference type="SAM" id="MobiDB-lite"/>
    </source>
</evidence>
<evidence type="ECO:0000313" key="3">
    <source>
        <dbReference type="EMBL" id="OSX64556.1"/>
    </source>
</evidence>
<feature type="compositionally biased region" description="Polar residues" evidence="1">
    <location>
        <begin position="295"/>
        <end position="306"/>
    </location>
</feature>
<gene>
    <name evidence="3" type="ORF">POSPLADRAFT_1045570</name>
</gene>
<name>A0A1X6N7V6_9APHY</name>
<keyword evidence="2" id="KW-0812">Transmembrane</keyword>
<evidence type="ECO:0000256" key="2">
    <source>
        <dbReference type="SAM" id="Phobius"/>
    </source>
</evidence>
<keyword evidence="2" id="KW-0472">Membrane</keyword>
<sequence>MAKSTSAPYKGKQAVTADYEDWENLKELFSRAMDRYDADDITETLPLLRAVIRECHRFLKAHPDPSVIYTGSQHLRDSRSPEAMTPTDERLSRDWGHDFEFPSHVHEQRRRTHHEQPTAFHAIFGIALFLMGTIIAQDSTAALPGEPDTPSAYWLAALDVFETGENLPSRTCGNDARGAGFSDLAEDWRMAIVWGRTLVCLADEKVAYSIHASPFPMTEPAWPADSPFAAIAAARPPVSRRMGLYSATAHDVMVLAMDQFSRGIFHMPHPHYPQSHNPASYAHIPASPHLRPRSRQTSMHSMSPPSQGHGDGQAPSDPFASFSRPRELFTIASEVLGVAERLPDGTQRAYWANWAESVFKQMKMEADMDAWRGPLTAARGRSWLVMGSAPVEELELALERGDAGVLGSAEAEEAREGLTMAVSFFERAKGAQDGGEDVGPLLAEALFTLANLTEDDNKREELYSRARREAGERLAQELGLDHADDAMDES</sequence>
<dbReference type="GeneID" id="36323748"/>
<keyword evidence="2" id="KW-1133">Transmembrane helix</keyword>
<accession>A0A1X6N7V6</accession>
<organism evidence="3 4">
    <name type="scientific">Postia placenta MAD-698-R-SB12</name>
    <dbReference type="NCBI Taxonomy" id="670580"/>
    <lineage>
        <taxon>Eukaryota</taxon>
        <taxon>Fungi</taxon>
        <taxon>Dikarya</taxon>
        <taxon>Basidiomycota</taxon>
        <taxon>Agaricomycotina</taxon>
        <taxon>Agaricomycetes</taxon>
        <taxon>Polyporales</taxon>
        <taxon>Adustoporiaceae</taxon>
        <taxon>Rhodonia</taxon>
    </lineage>
</organism>
<dbReference type="RefSeq" id="XP_024341350.1">
    <property type="nucleotide sequence ID" value="XM_024478798.1"/>
</dbReference>
<feature type="region of interest" description="Disordered" evidence="1">
    <location>
        <begin position="70"/>
        <end position="89"/>
    </location>
</feature>
<dbReference type="EMBL" id="KZ110594">
    <property type="protein sequence ID" value="OSX64556.1"/>
    <property type="molecule type" value="Genomic_DNA"/>
</dbReference>
<dbReference type="AlphaFoldDB" id="A0A1X6N7V6"/>
<evidence type="ECO:0000313" key="4">
    <source>
        <dbReference type="Proteomes" id="UP000194127"/>
    </source>
</evidence>
<keyword evidence="4" id="KW-1185">Reference proteome</keyword>
<protein>
    <submittedName>
        <fullName evidence="3">Uncharacterized protein</fullName>
    </submittedName>
</protein>
<dbReference type="OrthoDB" id="3204217at2759"/>